<evidence type="ECO:0000313" key="2">
    <source>
        <dbReference type="EMBL" id="OGF78781.1"/>
    </source>
</evidence>
<dbReference type="EMBL" id="MFHI01000019">
    <property type="protein sequence ID" value="OGF78781.1"/>
    <property type="molecule type" value="Genomic_DNA"/>
</dbReference>
<proteinExistence type="predicted"/>
<sequence>MFQADLLIAFLAPLIAVFITASIESKRARFVVCFLVSLILFYPLWGVFLYLIPPTPMELGGLILLMRLLFILLPLALVISMFLVYFDVFQNVKFKSRGTNLIRIFLVLILVILWLITIFTKTI</sequence>
<keyword evidence="1" id="KW-0812">Transmembrane</keyword>
<dbReference type="AlphaFoldDB" id="A0A1F5WU18"/>
<keyword evidence="1" id="KW-0472">Membrane</keyword>
<evidence type="ECO:0000313" key="3">
    <source>
        <dbReference type="Proteomes" id="UP000178425"/>
    </source>
</evidence>
<organism evidence="2 3">
    <name type="scientific">Candidatus Giovannonibacteria bacterium RIFCSPHIGHO2_02_43_13</name>
    <dbReference type="NCBI Taxonomy" id="1798330"/>
    <lineage>
        <taxon>Bacteria</taxon>
        <taxon>Candidatus Giovannoniibacteriota</taxon>
    </lineage>
</organism>
<keyword evidence="1" id="KW-1133">Transmembrane helix</keyword>
<feature type="transmembrane region" description="Helical" evidence="1">
    <location>
        <begin position="30"/>
        <end position="52"/>
    </location>
</feature>
<evidence type="ECO:0000256" key="1">
    <source>
        <dbReference type="SAM" id="Phobius"/>
    </source>
</evidence>
<name>A0A1F5WU18_9BACT</name>
<feature type="transmembrane region" description="Helical" evidence="1">
    <location>
        <begin position="101"/>
        <end position="120"/>
    </location>
</feature>
<protein>
    <submittedName>
        <fullName evidence="2">Uncharacterized protein</fullName>
    </submittedName>
</protein>
<comment type="caution">
    <text evidence="2">The sequence shown here is derived from an EMBL/GenBank/DDBJ whole genome shotgun (WGS) entry which is preliminary data.</text>
</comment>
<accession>A0A1F5WU18</accession>
<feature type="transmembrane region" description="Helical" evidence="1">
    <location>
        <begin position="64"/>
        <end position="89"/>
    </location>
</feature>
<gene>
    <name evidence="2" type="ORF">A2W54_04080</name>
</gene>
<reference evidence="2 3" key="1">
    <citation type="journal article" date="2016" name="Nat. Commun.">
        <title>Thousands of microbial genomes shed light on interconnected biogeochemical processes in an aquifer system.</title>
        <authorList>
            <person name="Anantharaman K."/>
            <person name="Brown C.T."/>
            <person name="Hug L.A."/>
            <person name="Sharon I."/>
            <person name="Castelle C.J."/>
            <person name="Probst A.J."/>
            <person name="Thomas B.C."/>
            <person name="Singh A."/>
            <person name="Wilkins M.J."/>
            <person name="Karaoz U."/>
            <person name="Brodie E.L."/>
            <person name="Williams K.H."/>
            <person name="Hubbard S.S."/>
            <person name="Banfield J.F."/>
        </authorList>
    </citation>
    <scope>NUCLEOTIDE SEQUENCE [LARGE SCALE GENOMIC DNA]</scope>
</reference>
<feature type="transmembrane region" description="Helical" evidence="1">
    <location>
        <begin position="6"/>
        <end position="23"/>
    </location>
</feature>
<dbReference type="Proteomes" id="UP000178425">
    <property type="component" value="Unassembled WGS sequence"/>
</dbReference>